<feature type="transmembrane region" description="Helical" evidence="7">
    <location>
        <begin position="80"/>
        <end position="101"/>
    </location>
</feature>
<feature type="transmembrane region" description="Helical" evidence="7">
    <location>
        <begin position="351"/>
        <end position="372"/>
    </location>
</feature>
<dbReference type="InterPro" id="IPR036259">
    <property type="entry name" value="MFS_trans_sf"/>
</dbReference>
<feature type="transmembrane region" description="Helical" evidence="7">
    <location>
        <begin position="257"/>
        <end position="282"/>
    </location>
</feature>
<organism evidence="8 9">
    <name type="scientific">Roseateles aquae</name>
    <dbReference type="NCBI Taxonomy" id="3077235"/>
    <lineage>
        <taxon>Bacteria</taxon>
        <taxon>Pseudomonadati</taxon>
        <taxon>Pseudomonadota</taxon>
        <taxon>Betaproteobacteria</taxon>
        <taxon>Burkholderiales</taxon>
        <taxon>Sphaerotilaceae</taxon>
        <taxon>Roseateles</taxon>
    </lineage>
</organism>
<feature type="transmembrane region" description="Helical" evidence="7">
    <location>
        <begin position="302"/>
        <end position="331"/>
    </location>
</feature>
<evidence type="ECO:0000256" key="3">
    <source>
        <dbReference type="ARBA" id="ARBA00022475"/>
    </source>
</evidence>
<dbReference type="CDD" id="cd06173">
    <property type="entry name" value="MFS_MefA_like"/>
    <property type="match status" value="1"/>
</dbReference>
<dbReference type="PANTHER" id="PTHR23513">
    <property type="entry name" value="INTEGRAL MEMBRANE EFFLUX PROTEIN-RELATED"/>
    <property type="match status" value="1"/>
</dbReference>
<evidence type="ECO:0000256" key="6">
    <source>
        <dbReference type="ARBA" id="ARBA00023136"/>
    </source>
</evidence>
<evidence type="ECO:0000256" key="5">
    <source>
        <dbReference type="ARBA" id="ARBA00022989"/>
    </source>
</evidence>
<reference evidence="8" key="1">
    <citation type="submission" date="2023-09" db="EMBL/GenBank/DDBJ databases">
        <title>Paucibacter sp. APW11 Genome sequencing and assembly.</title>
        <authorList>
            <person name="Kim I."/>
        </authorList>
    </citation>
    <scope>NUCLEOTIDE SEQUENCE</scope>
    <source>
        <strain evidence="8">APW11</strain>
    </source>
</reference>
<feature type="transmembrane region" description="Helical" evidence="7">
    <location>
        <begin position="225"/>
        <end position="245"/>
    </location>
</feature>
<name>A0ABU3P5R0_9BURK</name>
<dbReference type="RefSeq" id="WP_315648165.1">
    <property type="nucleotide sequence ID" value="NZ_JAVXZY010000001.1"/>
</dbReference>
<proteinExistence type="predicted"/>
<dbReference type="PANTHER" id="PTHR23513:SF9">
    <property type="entry name" value="ENTEROBACTIN EXPORTER ENTS"/>
    <property type="match status" value="1"/>
</dbReference>
<dbReference type="Gene3D" id="1.20.1250.20">
    <property type="entry name" value="MFS general substrate transporter like domains"/>
    <property type="match status" value="1"/>
</dbReference>
<keyword evidence="5 7" id="KW-1133">Transmembrane helix</keyword>
<keyword evidence="6 7" id="KW-0472">Membrane</keyword>
<evidence type="ECO:0000313" key="8">
    <source>
        <dbReference type="EMBL" id="MDT8997907.1"/>
    </source>
</evidence>
<dbReference type="InterPro" id="IPR011701">
    <property type="entry name" value="MFS"/>
</dbReference>
<evidence type="ECO:0000256" key="2">
    <source>
        <dbReference type="ARBA" id="ARBA00022448"/>
    </source>
</evidence>
<comment type="subcellular location">
    <subcellularLocation>
        <location evidence="1">Cell membrane</location>
        <topology evidence="1">Multi-pass membrane protein</topology>
    </subcellularLocation>
</comment>
<keyword evidence="2" id="KW-0813">Transport</keyword>
<accession>A0ABU3P5R0</accession>
<sequence>MIKKMRARATALGRPMQGLMASEVATVLALMVGYVAVPWWVAQHGGGQDLALNGVVVAIASFLLMPLLSPLGDRWPKQRLMMASLMVLSLGACGYALMIQLDAYRLALVMALGVLGAAASGVLMPATMSIAAELVPAAQLPEALSLQRSAQSLGRVLGPALGGALVSLGTGVALWAQCGLLLGAAWAVRSIPAASGHADGPARGPWRRELAQGLRAAWAVPVERGWTLVGLIGTVFLLPGFSMLVPLKLQSLGLSSGWLGAAETGLALGMLSGALGGNLWVAKWLGRFQTRFLSTVIQGLGLALAGWTAQGVVIVLALFVVGFANSCGVLVGQTHRMLAIPAHFRSRLNAVSMMSLQIASALGPALAGIGLARASVDAVYIGLGLAGSVSALGLLLVPGLREMLALDHEEVKEWYAKQHPHLFA</sequence>
<evidence type="ECO:0000256" key="4">
    <source>
        <dbReference type="ARBA" id="ARBA00022692"/>
    </source>
</evidence>
<feature type="transmembrane region" description="Helical" evidence="7">
    <location>
        <begin position="47"/>
        <end position="68"/>
    </location>
</feature>
<keyword evidence="3" id="KW-1003">Cell membrane</keyword>
<feature type="transmembrane region" description="Helical" evidence="7">
    <location>
        <begin position="378"/>
        <end position="397"/>
    </location>
</feature>
<keyword evidence="4 7" id="KW-0812">Transmembrane</keyword>
<feature type="transmembrane region" description="Helical" evidence="7">
    <location>
        <begin position="107"/>
        <end position="135"/>
    </location>
</feature>
<protein>
    <submittedName>
        <fullName evidence="8">MFS transporter</fullName>
    </submittedName>
</protein>
<comment type="caution">
    <text evidence="8">The sequence shown here is derived from an EMBL/GenBank/DDBJ whole genome shotgun (WGS) entry which is preliminary data.</text>
</comment>
<dbReference type="Proteomes" id="UP001246372">
    <property type="component" value="Unassembled WGS sequence"/>
</dbReference>
<gene>
    <name evidence="8" type="ORF">RQP53_01305</name>
</gene>
<feature type="transmembrane region" description="Helical" evidence="7">
    <location>
        <begin position="21"/>
        <end position="41"/>
    </location>
</feature>
<dbReference type="Pfam" id="PF07690">
    <property type="entry name" value="MFS_1"/>
    <property type="match status" value="1"/>
</dbReference>
<dbReference type="SUPFAM" id="SSF103473">
    <property type="entry name" value="MFS general substrate transporter"/>
    <property type="match status" value="1"/>
</dbReference>
<evidence type="ECO:0000256" key="7">
    <source>
        <dbReference type="SAM" id="Phobius"/>
    </source>
</evidence>
<dbReference type="EMBL" id="JAVXZY010000001">
    <property type="protein sequence ID" value="MDT8997907.1"/>
    <property type="molecule type" value="Genomic_DNA"/>
</dbReference>
<keyword evidence="9" id="KW-1185">Reference proteome</keyword>
<evidence type="ECO:0000313" key="9">
    <source>
        <dbReference type="Proteomes" id="UP001246372"/>
    </source>
</evidence>
<evidence type="ECO:0000256" key="1">
    <source>
        <dbReference type="ARBA" id="ARBA00004651"/>
    </source>
</evidence>